<dbReference type="GO" id="GO:0000981">
    <property type="term" value="F:DNA-binding transcription factor activity, RNA polymerase II-specific"/>
    <property type="evidence" value="ECO:0007669"/>
    <property type="project" value="TreeGrafter"/>
</dbReference>
<evidence type="ECO:0000259" key="8">
    <source>
        <dbReference type="PROSITE" id="PS50888"/>
    </source>
</evidence>
<feature type="domain" description="BHLH" evidence="8">
    <location>
        <begin position="277"/>
        <end position="328"/>
    </location>
</feature>
<dbReference type="InterPro" id="IPR011598">
    <property type="entry name" value="bHLH_dom"/>
</dbReference>
<dbReference type="GO" id="GO:0000977">
    <property type="term" value="F:RNA polymerase II transcription regulatory region sequence-specific DNA binding"/>
    <property type="evidence" value="ECO:0007669"/>
    <property type="project" value="TreeGrafter"/>
</dbReference>
<dbReference type="SUPFAM" id="SSF47459">
    <property type="entry name" value="HLH, helix-loop-helix DNA-binding domain"/>
    <property type="match status" value="1"/>
</dbReference>
<reference evidence="9" key="2">
    <citation type="submission" date="2022-10" db="EMBL/GenBank/DDBJ databases">
        <authorList>
            <consortium name="ENA_rothamsted_submissions"/>
            <consortium name="culmorum"/>
            <person name="King R."/>
        </authorList>
    </citation>
    <scope>NUCLEOTIDE SEQUENCE</scope>
</reference>
<keyword evidence="3" id="KW-0805">Transcription regulation</keyword>
<feature type="region of interest" description="Disordered" evidence="7">
    <location>
        <begin position="339"/>
        <end position="365"/>
    </location>
</feature>
<accession>A0A9N9S5U7</accession>
<evidence type="ECO:0000256" key="1">
    <source>
        <dbReference type="ARBA" id="ARBA00022473"/>
    </source>
</evidence>
<proteinExistence type="predicted"/>
<dbReference type="InterPro" id="IPR036638">
    <property type="entry name" value="HLH_DNA-bd_sf"/>
</dbReference>
<sequence>MALSPKLILDISQSQMENLSLSCKMIKVEHSSDNDSNNNSPNGSHHNNNHHHINHNNNNNNNNNQHNHTDMKYTDLDLSVPSTVSFYEQHPSALLSSGNSTRKRRVSTKSTQDEHNQHFQCSPIDVDGDAKRFRFDIENYESPVVPTTIFKYCLNNNDESYYSHDMKHDQYGMTESPESQSPYGYSAASQMYAGVDMNHHYYYSQTNNHQIPEQVQQFNVRNTTKPQPELLTVEQPRSSSDKCLQIVKDKIHKMKTKKLKLPRKVSPIRCDPEQNKQLRCMANVRERQRTQNLNDAFQSLRKIIPTLPSDKLSKIQTLKLATSYIDFLWKMLTNESLSEDQSSDSSVSSSPAHCMQQFQNGSTGSPIVPNEKLNLMFNMWRMEGELTNSNKIE</sequence>
<dbReference type="EMBL" id="OU895879">
    <property type="protein sequence ID" value="CAG9808790.1"/>
    <property type="molecule type" value="Genomic_DNA"/>
</dbReference>
<dbReference type="GO" id="GO:0046983">
    <property type="term" value="F:protein dimerization activity"/>
    <property type="evidence" value="ECO:0007669"/>
    <property type="project" value="InterPro"/>
</dbReference>
<feature type="compositionally biased region" description="Polar residues" evidence="7">
    <location>
        <begin position="356"/>
        <end position="365"/>
    </location>
</feature>
<dbReference type="PROSITE" id="PS50888">
    <property type="entry name" value="BHLH"/>
    <property type="match status" value="1"/>
</dbReference>
<dbReference type="GO" id="GO:0030154">
    <property type="term" value="P:cell differentiation"/>
    <property type="evidence" value="ECO:0007669"/>
    <property type="project" value="UniProtKB-KW"/>
</dbReference>
<dbReference type="Proteomes" id="UP001153620">
    <property type="component" value="Chromosome 3"/>
</dbReference>
<evidence type="ECO:0000256" key="7">
    <source>
        <dbReference type="SAM" id="MobiDB-lite"/>
    </source>
</evidence>
<evidence type="ECO:0000256" key="5">
    <source>
        <dbReference type="ARBA" id="ARBA00023163"/>
    </source>
</evidence>
<protein>
    <recommendedName>
        <fullName evidence="8">BHLH domain-containing protein</fullName>
    </recommendedName>
</protein>
<reference evidence="9" key="1">
    <citation type="submission" date="2022-01" db="EMBL/GenBank/DDBJ databases">
        <authorList>
            <person name="King R."/>
        </authorList>
    </citation>
    <scope>NUCLEOTIDE SEQUENCE</scope>
</reference>
<evidence type="ECO:0000313" key="10">
    <source>
        <dbReference type="Proteomes" id="UP001153620"/>
    </source>
</evidence>
<name>A0A9N9S5U7_9DIPT</name>
<feature type="compositionally biased region" description="Low complexity" evidence="7">
    <location>
        <begin position="34"/>
        <end position="46"/>
    </location>
</feature>
<evidence type="ECO:0000256" key="6">
    <source>
        <dbReference type="ARBA" id="ARBA00023242"/>
    </source>
</evidence>
<keyword evidence="1" id="KW-0217">Developmental protein</keyword>
<dbReference type="OrthoDB" id="8583783at2759"/>
<dbReference type="SMART" id="SM00353">
    <property type="entry name" value="HLH"/>
    <property type="match status" value="1"/>
</dbReference>
<keyword evidence="2" id="KW-0221">Differentiation</keyword>
<keyword evidence="4" id="KW-0238">DNA-binding</keyword>
<dbReference type="PANTHER" id="PTHR23349">
    <property type="entry name" value="BASIC HELIX-LOOP-HELIX TRANSCRIPTION FACTOR, TWIST"/>
    <property type="match status" value="1"/>
</dbReference>
<gene>
    <name evidence="9" type="ORF">CHIRRI_LOCUS11626</name>
</gene>
<dbReference type="InterPro" id="IPR050283">
    <property type="entry name" value="E-box_TF_Regulators"/>
</dbReference>
<evidence type="ECO:0000256" key="4">
    <source>
        <dbReference type="ARBA" id="ARBA00023125"/>
    </source>
</evidence>
<evidence type="ECO:0000256" key="3">
    <source>
        <dbReference type="ARBA" id="ARBA00023015"/>
    </source>
</evidence>
<dbReference type="Gene3D" id="4.10.280.10">
    <property type="entry name" value="Helix-loop-helix DNA-binding domain"/>
    <property type="match status" value="1"/>
</dbReference>
<feature type="compositionally biased region" description="Low complexity" evidence="7">
    <location>
        <begin position="55"/>
        <end position="66"/>
    </location>
</feature>
<feature type="region of interest" description="Disordered" evidence="7">
    <location>
        <begin position="91"/>
        <end position="117"/>
    </location>
</feature>
<evidence type="ECO:0000256" key="2">
    <source>
        <dbReference type="ARBA" id="ARBA00022782"/>
    </source>
</evidence>
<feature type="region of interest" description="Disordered" evidence="7">
    <location>
        <begin position="30"/>
        <end position="70"/>
    </location>
</feature>
<dbReference type="AlphaFoldDB" id="A0A9N9S5U7"/>
<evidence type="ECO:0000313" key="9">
    <source>
        <dbReference type="EMBL" id="CAG9808790.1"/>
    </source>
</evidence>
<dbReference type="PANTHER" id="PTHR23349:SF50">
    <property type="entry name" value="PROTEIN TWIST"/>
    <property type="match status" value="1"/>
</dbReference>
<dbReference type="Pfam" id="PF00010">
    <property type="entry name" value="HLH"/>
    <property type="match status" value="1"/>
</dbReference>
<organism evidence="9 10">
    <name type="scientific">Chironomus riparius</name>
    <dbReference type="NCBI Taxonomy" id="315576"/>
    <lineage>
        <taxon>Eukaryota</taxon>
        <taxon>Metazoa</taxon>
        <taxon>Ecdysozoa</taxon>
        <taxon>Arthropoda</taxon>
        <taxon>Hexapoda</taxon>
        <taxon>Insecta</taxon>
        <taxon>Pterygota</taxon>
        <taxon>Neoptera</taxon>
        <taxon>Endopterygota</taxon>
        <taxon>Diptera</taxon>
        <taxon>Nematocera</taxon>
        <taxon>Chironomoidea</taxon>
        <taxon>Chironomidae</taxon>
        <taxon>Chironominae</taxon>
        <taxon>Chironomus</taxon>
    </lineage>
</organism>
<keyword evidence="6" id="KW-0539">Nucleus</keyword>
<keyword evidence="5" id="KW-0804">Transcription</keyword>
<keyword evidence="10" id="KW-1185">Reference proteome</keyword>